<name>A0ABS9P5G9_9GAMM</name>
<evidence type="ECO:0000313" key="3">
    <source>
        <dbReference type="Proteomes" id="UP000814385"/>
    </source>
</evidence>
<dbReference type="RefSeq" id="WP_238976054.1">
    <property type="nucleotide sequence ID" value="NZ_JABFUC010000003.1"/>
</dbReference>
<feature type="compositionally biased region" description="Basic and acidic residues" evidence="1">
    <location>
        <begin position="31"/>
        <end position="40"/>
    </location>
</feature>
<dbReference type="EMBL" id="JABFUC010000003">
    <property type="protein sequence ID" value="MCG6657018.1"/>
    <property type="molecule type" value="Genomic_DNA"/>
</dbReference>
<proteinExistence type="predicted"/>
<protein>
    <submittedName>
        <fullName evidence="2">Uncharacterized protein</fullName>
    </submittedName>
</protein>
<reference evidence="2 3" key="1">
    <citation type="submission" date="2020-05" db="EMBL/GenBank/DDBJ databases">
        <title>Comparative genomic analysis of denitrifying bacteria from Halomonas genus.</title>
        <authorList>
            <person name="Wang L."/>
            <person name="Shao Z."/>
        </authorList>
    </citation>
    <scope>NUCLEOTIDE SEQUENCE [LARGE SCALE GENOMIC DNA]</scope>
    <source>
        <strain evidence="2 3">A4</strain>
    </source>
</reference>
<organism evidence="2 3">
    <name type="scientific">Billgrantia campisalis</name>
    <dbReference type="NCBI Taxonomy" id="74661"/>
    <lineage>
        <taxon>Bacteria</taxon>
        <taxon>Pseudomonadati</taxon>
        <taxon>Pseudomonadota</taxon>
        <taxon>Gammaproteobacteria</taxon>
        <taxon>Oceanospirillales</taxon>
        <taxon>Halomonadaceae</taxon>
        <taxon>Billgrantia</taxon>
    </lineage>
</organism>
<comment type="caution">
    <text evidence="2">The sequence shown here is derived from an EMBL/GenBank/DDBJ whole genome shotgun (WGS) entry which is preliminary data.</text>
</comment>
<gene>
    <name evidence="2" type="ORF">HOP52_04405</name>
</gene>
<accession>A0ABS9P5G9</accession>
<dbReference type="Proteomes" id="UP000814385">
    <property type="component" value="Unassembled WGS sequence"/>
</dbReference>
<evidence type="ECO:0000313" key="2">
    <source>
        <dbReference type="EMBL" id="MCG6657018.1"/>
    </source>
</evidence>
<evidence type="ECO:0000256" key="1">
    <source>
        <dbReference type="SAM" id="MobiDB-lite"/>
    </source>
</evidence>
<keyword evidence="3" id="KW-1185">Reference proteome</keyword>
<sequence>MKYQKTHRQLDEREKLRQFRELDDAFAQALRELDDPKARPEIPTGPPVRSLEAQQDDERSRQQAFEQRLKALMTEYAQPRESVAFLLRTLKSLGRIA</sequence>
<feature type="region of interest" description="Disordered" evidence="1">
    <location>
        <begin position="31"/>
        <end position="63"/>
    </location>
</feature>